<gene>
    <name evidence="1" type="ORF">VVD49_08535</name>
</gene>
<keyword evidence="2" id="KW-1185">Reference proteome</keyword>
<proteinExistence type="predicted"/>
<dbReference type="SUPFAM" id="SSF47598">
    <property type="entry name" value="Ribbon-helix-helix"/>
    <property type="match status" value="1"/>
</dbReference>
<reference evidence="1 2" key="1">
    <citation type="submission" date="2024-01" db="EMBL/GenBank/DDBJ databases">
        <title>Uliginosibacterium soil sp. nov.</title>
        <authorList>
            <person name="Lv Y."/>
        </authorList>
    </citation>
    <scope>NUCLEOTIDE SEQUENCE [LARGE SCALE GENOMIC DNA]</scope>
    <source>
        <strain evidence="1 2">H3</strain>
    </source>
</reference>
<evidence type="ECO:0000313" key="2">
    <source>
        <dbReference type="Proteomes" id="UP001331561"/>
    </source>
</evidence>
<name>A0ABU6K3Y4_9RHOO</name>
<protein>
    <recommendedName>
        <fullName evidence="3">Ribbon-helix-helix protein, CopG family</fullName>
    </recommendedName>
</protein>
<evidence type="ECO:0008006" key="3">
    <source>
        <dbReference type="Google" id="ProtNLM"/>
    </source>
</evidence>
<comment type="caution">
    <text evidence="1">The sequence shown here is derived from an EMBL/GenBank/DDBJ whole genome shotgun (WGS) entry which is preliminary data.</text>
</comment>
<dbReference type="EMBL" id="JAYXHS010000001">
    <property type="protein sequence ID" value="MEC5385768.1"/>
    <property type="molecule type" value="Genomic_DNA"/>
</dbReference>
<organism evidence="1 2">
    <name type="scientific">Uliginosibacterium silvisoli</name>
    <dbReference type="NCBI Taxonomy" id="3114758"/>
    <lineage>
        <taxon>Bacteria</taxon>
        <taxon>Pseudomonadati</taxon>
        <taxon>Pseudomonadota</taxon>
        <taxon>Betaproteobacteria</taxon>
        <taxon>Rhodocyclales</taxon>
        <taxon>Zoogloeaceae</taxon>
        <taxon>Uliginosibacterium</taxon>
    </lineage>
</organism>
<dbReference type="Proteomes" id="UP001331561">
    <property type="component" value="Unassembled WGS sequence"/>
</dbReference>
<sequence>MQEHEVVLKLNQQQRELLERTVEKGVATDKTELVRLALREYAEMHAAGRITQGYAGALK</sequence>
<accession>A0ABU6K3Y4</accession>
<dbReference type="InterPro" id="IPR010985">
    <property type="entry name" value="Ribbon_hlx_hlx"/>
</dbReference>
<evidence type="ECO:0000313" key="1">
    <source>
        <dbReference type="EMBL" id="MEC5385768.1"/>
    </source>
</evidence>
<dbReference type="RefSeq" id="WP_327598716.1">
    <property type="nucleotide sequence ID" value="NZ_JAYXHS010000001.1"/>
</dbReference>